<protein>
    <submittedName>
        <fullName evidence="1">Uncharacterized protein</fullName>
    </submittedName>
</protein>
<evidence type="ECO:0000313" key="1">
    <source>
        <dbReference type="EMBL" id="MBX36841.1"/>
    </source>
</evidence>
<reference evidence="1" key="1">
    <citation type="submission" date="2018-02" db="EMBL/GenBank/DDBJ databases">
        <title>Rhizophora mucronata_Transcriptome.</title>
        <authorList>
            <person name="Meera S.P."/>
            <person name="Sreeshan A."/>
            <person name="Augustine A."/>
        </authorList>
    </citation>
    <scope>NUCLEOTIDE SEQUENCE</scope>
    <source>
        <tissue evidence="1">Leaf</tissue>
    </source>
</reference>
<dbReference type="AlphaFoldDB" id="A0A2P2N2Y9"/>
<dbReference type="EMBL" id="GGEC01056357">
    <property type="protein sequence ID" value="MBX36841.1"/>
    <property type="molecule type" value="Transcribed_RNA"/>
</dbReference>
<proteinExistence type="predicted"/>
<name>A0A2P2N2Y9_RHIMU</name>
<organism evidence="1">
    <name type="scientific">Rhizophora mucronata</name>
    <name type="common">Asiatic mangrove</name>
    <dbReference type="NCBI Taxonomy" id="61149"/>
    <lineage>
        <taxon>Eukaryota</taxon>
        <taxon>Viridiplantae</taxon>
        <taxon>Streptophyta</taxon>
        <taxon>Embryophyta</taxon>
        <taxon>Tracheophyta</taxon>
        <taxon>Spermatophyta</taxon>
        <taxon>Magnoliopsida</taxon>
        <taxon>eudicotyledons</taxon>
        <taxon>Gunneridae</taxon>
        <taxon>Pentapetalae</taxon>
        <taxon>rosids</taxon>
        <taxon>fabids</taxon>
        <taxon>Malpighiales</taxon>
        <taxon>Rhizophoraceae</taxon>
        <taxon>Rhizophora</taxon>
    </lineage>
</organism>
<sequence length="18" mass="2218">MLIQVMLVWLNLFQVLRT</sequence>
<accession>A0A2P2N2Y9</accession>